<dbReference type="AlphaFoldDB" id="A0A9D6Z504"/>
<organism evidence="1 2">
    <name type="scientific">Desulfomonile tiedjei</name>
    <dbReference type="NCBI Taxonomy" id="2358"/>
    <lineage>
        <taxon>Bacteria</taxon>
        <taxon>Pseudomonadati</taxon>
        <taxon>Thermodesulfobacteriota</taxon>
        <taxon>Desulfomonilia</taxon>
        <taxon>Desulfomonilales</taxon>
        <taxon>Desulfomonilaceae</taxon>
        <taxon>Desulfomonile</taxon>
    </lineage>
</organism>
<name>A0A9D6Z504_9BACT</name>
<evidence type="ECO:0000313" key="2">
    <source>
        <dbReference type="Proteomes" id="UP000807825"/>
    </source>
</evidence>
<sequence length="282" mass="32523">MSQPAVLVISCDKYADMWNPFFQLFWKRWPDCPYPVFLGTNYKTFEFNGVTSIPVGEDRTWAQNLHLMLDVIDSPRIIMFLEDFLMTRDVNTDAIRNMVKVAEQYDLGCLRLHPLPPPTRQLREFPGIGVIQRGDDWRVSTQTAIWDVKLLRSLAWPGLTAWEFETIGSLVSDTMQHTFWSVYEPVIDYRNGVVLGQWVPEGLEVCREAGVEVDLSSRASVSHAELLAQSPQSPWSLSQFLGAILPNSMRRTIIRWLRLSRREFYLGQMLKEAGLQRPDSLK</sequence>
<gene>
    <name evidence="1" type="ORF">HY912_18455</name>
</gene>
<evidence type="ECO:0000313" key="1">
    <source>
        <dbReference type="EMBL" id="MBI5251475.1"/>
    </source>
</evidence>
<proteinExistence type="predicted"/>
<accession>A0A9D6Z504</accession>
<reference evidence="1" key="1">
    <citation type="submission" date="2020-07" db="EMBL/GenBank/DDBJ databases">
        <title>Huge and variable diversity of episymbiotic CPR bacteria and DPANN archaea in groundwater ecosystems.</title>
        <authorList>
            <person name="He C.Y."/>
            <person name="Keren R."/>
            <person name="Whittaker M."/>
            <person name="Farag I.F."/>
            <person name="Doudna J."/>
            <person name="Cate J.H.D."/>
            <person name="Banfield J.F."/>
        </authorList>
    </citation>
    <scope>NUCLEOTIDE SEQUENCE</scope>
    <source>
        <strain evidence="1">NC_groundwater_1664_Pr3_B-0.1um_52_9</strain>
    </source>
</reference>
<dbReference type="Proteomes" id="UP000807825">
    <property type="component" value="Unassembled WGS sequence"/>
</dbReference>
<dbReference type="EMBL" id="JACRDE010000485">
    <property type="protein sequence ID" value="MBI5251475.1"/>
    <property type="molecule type" value="Genomic_DNA"/>
</dbReference>
<comment type="caution">
    <text evidence="1">The sequence shown here is derived from an EMBL/GenBank/DDBJ whole genome shotgun (WGS) entry which is preliminary data.</text>
</comment>
<protein>
    <submittedName>
        <fullName evidence="1">Uncharacterized protein</fullName>
    </submittedName>
</protein>